<dbReference type="InterPro" id="IPR036890">
    <property type="entry name" value="HATPase_C_sf"/>
</dbReference>
<feature type="domain" description="Histidine kinase" evidence="11">
    <location>
        <begin position="1022"/>
        <end position="1234"/>
    </location>
</feature>
<dbReference type="Pfam" id="PF02518">
    <property type="entry name" value="HATPase_c"/>
    <property type="match status" value="1"/>
</dbReference>
<feature type="transmembrane region" description="Helical" evidence="10">
    <location>
        <begin position="205"/>
        <end position="225"/>
    </location>
</feature>
<keyword evidence="10" id="KW-1133">Transmembrane helix</keyword>
<keyword evidence="9" id="KW-0067">ATP-binding</keyword>
<dbReference type="EMBL" id="FOOT01000008">
    <property type="protein sequence ID" value="SFH23559.1"/>
    <property type="molecule type" value="Genomic_DNA"/>
</dbReference>
<evidence type="ECO:0000256" key="6">
    <source>
        <dbReference type="ARBA" id="ARBA00022679"/>
    </source>
</evidence>
<feature type="transmembrane region" description="Helical" evidence="10">
    <location>
        <begin position="724"/>
        <end position="744"/>
    </location>
</feature>
<feature type="transmembrane region" description="Helical" evidence="10">
    <location>
        <begin position="281"/>
        <end position="302"/>
    </location>
</feature>
<dbReference type="InterPro" id="IPR003594">
    <property type="entry name" value="HATPase_dom"/>
</dbReference>
<dbReference type="GO" id="GO:0000155">
    <property type="term" value="F:phosphorelay sensor kinase activity"/>
    <property type="evidence" value="ECO:0007669"/>
    <property type="project" value="InterPro"/>
</dbReference>
<keyword evidence="8" id="KW-0418">Kinase</keyword>
<feature type="transmembrane region" description="Helical" evidence="10">
    <location>
        <begin position="453"/>
        <end position="474"/>
    </location>
</feature>
<evidence type="ECO:0000259" key="11">
    <source>
        <dbReference type="PROSITE" id="PS50109"/>
    </source>
</evidence>
<evidence type="ECO:0000259" key="12">
    <source>
        <dbReference type="PROSITE" id="PS50885"/>
    </source>
</evidence>
<keyword evidence="10" id="KW-0812">Transmembrane</keyword>
<dbReference type="SUPFAM" id="SSF47384">
    <property type="entry name" value="Homodimeric domain of signal transducing histidine kinase"/>
    <property type="match status" value="1"/>
</dbReference>
<dbReference type="Gene3D" id="3.30.565.10">
    <property type="entry name" value="Histidine kinase-like ATPase, C-terminal domain"/>
    <property type="match status" value="1"/>
</dbReference>
<keyword evidence="4" id="KW-1003">Cell membrane</keyword>
<dbReference type="PANTHER" id="PTHR44936">
    <property type="entry name" value="SENSOR PROTEIN CREC"/>
    <property type="match status" value="1"/>
</dbReference>
<dbReference type="EC" id="2.7.13.3" evidence="3"/>
<evidence type="ECO:0000256" key="1">
    <source>
        <dbReference type="ARBA" id="ARBA00000085"/>
    </source>
</evidence>
<dbReference type="SMART" id="SM00388">
    <property type="entry name" value="HisKA"/>
    <property type="match status" value="1"/>
</dbReference>
<dbReference type="InterPro" id="IPR050980">
    <property type="entry name" value="2C_sensor_his_kinase"/>
</dbReference>
<evidence type="ECO:0000256" key="8">
    <source>
        <dbReference type="ARBA" id="ARBA00022777"/>
    </source>
</evidence>
<evidence type="ECO:0000256" key="10">
    <source>
        <dbReference type="SAM" id="Phobius"/>
    </source>
</evidence>
<evidence type="ECO:0000256" key="4">
    <source>
        <dbReference type="ARBA" id="ARBA00022475"/>
    </source>
</evidence>
<dbReference type="InterPro" id="IPR003660">
    <property type="entry name" value="HAMP_dom"/>
</dbReference>
<dbReference type="GO" id="GO:0005524">
    <property type="term" value="F:ATP binding"/>
    <property type="evidence" value="ECO:0007669"/>
    <property type="project" value="UniProtKB-KW"/>
</dbReference>
<evidence type="ECO:0000256" key="3">
    <source>
        <dbReference type="ARBA" id="ARBA00012438"/>
    </source>
</evidence>
<evidence type="ECO:0000313" key="13">
    <source>
        <dbReference type="EMBL" id="SFH23559.1"/>
    </source>
</evidence>
<comment type="subcellular location">
    <subcellularLocation>
        <location evidence="2">Cell membrane</location>
        <topology evidence="2">Multi-pass membrane protein</topology>
    </subcellularLocation>
</comment>
<feature type="domain" description="HAMP" evidence="12">
    <location>
        <begin position="953"/>
        <end position="1005"/>
    </location>
</feature>
<dbReference type="PRINTS" id="PR00344">
    <property type="entry name" value="BCTRLSENSOR"/>
</dbReference>
<dbReference type="Gene3D" id="1.10.287.130">
    <property type="match status" value="1"/>
</dbReference>
<dbReference type="SMART" id="SM00387">
    <property type="entry name" value="HATPase_c"/>
    <property type="match status" value="1"/>
</dbReference>
<feature type="transmembrane region" description="Helical" evidence="10">
    <location>
        <begin position="929"/>
        <end position="951"/>
    </location>
</feature>
<dbReference type="InterPro" id="IPR036097">
    <property type="entry name" value="HisK_dim/P_sf"/>
</dbReference>
<dbReference type="RefSeq" id="WP_245756293.1">
    <property type="nucleotide sequence ID" value="NZ_FOOT01000008.1"/>
</dbReference>
<feature type="transmembrane region" description="Helical" evidence="10">
    <location>
        <begin position="423"/>
        <end position="441"/>
    </location>
</feature>
<evidence type="ECO:0000256" key="2">
    <source>
        <dbReference type="ARBA" id="ARBA00004651"/>
    </source>
</evidence>
<feature type="transmembrane region" description="Helical" evidence="10">
    <location>
        <begin position="400"/>
        <end position="417"/>
    </location>
</feature>
<dbReference type="Gene3D" id="6.10.340.10">
    <property type="match status" value="1"/>
</dbReference>
<dbReference type="STRING" id="1436961.SAMN05421739_10818"/>
<dbReference type="GO" id="GO:0005886">
    <property type="term" value="C:plasma membrane"/>
    <property type="evidence" value="ECO:0007669"/>
    <property type="project" value="UniProtKB-SubCell"/>
</dbReference>
<evidence type="ECO:0000256" key="9">
    <source>
        <dbReference type="ARBA" id="ARBA00022840"/>
    </source>
</evidence>
<feature type="transmembrane region" description="Helical" evidence="10">
    <location>
        <begin position="322"/>
        <end position="345"/>
    </location>
</feature>
<dbReference type="Pfam" id="PF00512">
    <property type="entry name" value="HisKA"/>
    <property type="match status" value="1"/>
</dbReference>
<dbReference type="PANTHER" id="PTHR44936:SF10">
    <property type="entry name" value="SENSOR PROTEIN RSTB"/>
    <property type="match status" value="1"/>
</dbReference>
<keyword evidence="6" id="KW-0808">Transferase</keyword>
<organism evidence="13 14">
    <name type="scientific">Pontibacter chinhatensis</name>
    <dbReference type="NCBI Taxonomy" id="1436961"/>
    <lineage>
        <taxon>Bacteria</taxon>
        <taxon>Pseudomonadati</taxon>
        <taxon>Bacteroidota</taxon>
        <taxon>Cytophagia</taxon>
        <taxon>Cytophagales</taxon>
        <taxon>Hymenobacteraceae</taxon>
        <taxon>Pontibacter</taxon>
    </lineage>
</organism>
<keyword evidence="10" id="KW-0472">Membrane</keyword>
<dbReference type="InterPro" id="IPR003661">
    <property type="entry name" value="HisK_dim/P_dom"/>
</dbReference>
<name>A0A1I2YDX0_9BACT</name>
<keyword evidence="5" id="KW-0597">Phosphoprotein</keyword>
<feature type="transmembrane region" description="Helical" evidence="10">
    <location>
        <begin position="764"/>
        <end position="788"/>
    </location>
</feature>
<dbReference type="CDD" id="cd00082">
    <property type="entry name" value="HisKA"/>
    <property type="match status" value="1"/>
</dbReference>
<sequence length="1236" mass="140656">MNRKLTPFLLLLASLLCFIAIATLHFNWLSPGSTKQDHQEEAERITQRVHHCIDKANQQAERIFSSLGRNTIYFSTLLKKADYPVFVYRMQNLVFWSSHTIAPQPDLPPVAQGVFAIENEYGRFVVVRQQRLPYTIDVYIPLQIDYRINNAYLTPKLDEEVFQQANLQLILNPEPSLPQVYTAEGQFLFSLNFEQSHKTSGYVRLQIGLFVAGLVFFILFAVSLSQRFLGKGAYSQGILLLLLLLGGMRVALLLLNLPFAVVDVELFDPKLYAASFWSPSVGDLLLNVLLLAAVAGSGIYLFRKNRVASQLQAMPKERSRYLVIMSMLIFFFLLLLQFRFYYSIYHNSPLLLDVTQSLEFTRYKVVLYGIMVINTLSLCMFTYVLATMVSVLVPKESTFWPYKALMIISAVLLLFAAVFTPEIFSVFLLALLFWAIIILAAQYKHAISFAYRTYLLFFLVVIVSALTGAVAQFAHYHNDLKTYKQNLAFNILQDNDILGEYQLNQVASEIAGDELIRMKMMGPYVDASFIRRKITRQYLSDYFDKYEINVMLFDGQGRTLESADTTAITLQQLRQVFDHPQMRTEHKDLFLLKDPTRYNARTYLKLIQIPISATHYGTIALQLTLKRLLPNSVVPELLVDQKYNQPFGPEMLSYAIYSGNKLRYSEGEYDYATNFDRDLLSKPELYRLGLPQDDSHHYGVQSTSGQTLIITTGKYGGREVLSNFSFLFLSYVAGLILSGLLYLLLQRHRLRDFRPNFSAKIQIFLNFGILLPMLLVSITTAGLVTASYKKDLMTRYEQRGEAIQEHLSQQLSRRLLQRQRQLQRSVTEIAAIAEADINIYDRNGMLLVTSQPLIFETGLLSKLVNPEAFAAISERQALRVLLEEQAGNLSFNSIYLPLRDEAYPTELAGFIGIPFFDSEKELDLKLIDLITTIMNIFSVMFILFLVLTFFASRALTVPLRMLAEKLKRTSLTGRNEMLAYEGADEIGMLVSEYNRMLLTLEQNKQELAMQEKEAAWREMARQVAHEIKNPLTPMKLSLQYLQKAIAEKRPNTEQLIEKISHTLITQINILNDIASSFSSFTSMPEPKPEPMDIAAALHKAADLHNDPATAILTKQIPERAVVVNADESLMVRTFNNLLLNAIQAVPSSRKPHIKVRLELQDNRRVLISIRDNGSGIPKEIQGKVFIPNFSTKYTGSGIGLAVAKRGIESAGGKIWFETEEGKGTTFFIQLPLKDEQ</sequence>
<dbReference type="InterPro" id="IPR004358">
    <property type="entry name" value="Sig_transdc_His_kin-like_C"/>
</dbReference>
<reference evidence="14" key="1">
    <citation type="submission" date="2016-10" db="EMBL/GenBank/DDBJ databases">
        <authorList>
            <person name="Varghese N."/>
            <person name="Submissions S."/>
        </authorList>
    </citation>
    <scope>NUCLEOTIDE SEQUENCE [LARGE SCALE GENOMIC DNA]</scope>
    <source>
        <strain evidence="14">LP51</strain>
    </source>
</reference>
<dbReference type="AlphaFoldDB" id="A0A1I2YDX0"/>
<keyword evidence="14" id="KW-1185">Reference proteome</keyword>
<keyword evidence="7" id="KW-0547">Nucleotide-binding</keyword>
<gene>
    <name evidence="13" type="ORF">SAMN05421739_10818</name>
</gene>
<protein>
    <recommendedName>
        <fullName evidence="3">histidine kinase</fullName>
        <ecNumber evidence="3">2.7.13.3</ecNumber>
    </recommendedName>
</protein>
<evidence type="ECO:0000256" key="5">
    <source>
        <dbReference type="ARBA" id="ARBA00022553"/>
    </source>
</evidence>
<evidence type="ECO:0000256" key="7">
    <source>
        <dbReference type="ARBA" id="ARBA00022741"/>
    </source>
</evidence>
<feature type="transmembrane region" description="Helical" evidence="10">
    <location>
        <begin position="237"/>
        <end position="261"/>
    </location>
</feature>
<dbReference type="SUPFAM" id="SSF55874">
    <property type="entry name" value="ATPase domain of HSP90 chaperone/DNA topoisomerase II/histidine kinase"/>
    <property type="match status" value="1"/>
</dbReference>
<accession>A0A1I2YDX0</accession>
<feature type="transmembrane region" description="Helical" evidence="10">
    <location>
        <begin position="365"/>
        <end position="393"/>
    </location>
</feature>
<dbReference type="InterPro" id="IPR005467">
    <property type="entry name" value="His_kinase_dom"/>
</dbReference>
<dbReference type="Proteomes" id="UP000198724">
    <property type="component" value="Unassembled WGS sequence"/>
</dbReference>
<evidence type="ECO:0000313" key="14">
    <source>
        <dbReference type="Proteomes" id="UP000198724"/>
    </source>
</evidence>
<proteinExistence type="predicted"/>
<comment type="catalytic activity">
    <reaction evidence="1">
        <text>ATP + protein L-histidine = ADP + protein N-phospho-L-histidine.</text>
        <dbReference type="EC" id="2.7.13.3"/>
    </reaction>
</comment>
<dbReference type="PROSITE" id="PS50109">
    <property type="entry name" value="HIS_KIN"/>
    <property type="match status" value="1"/>
</dbReference>
<dbReference type="PROSITE" id="PS50885">
    <property type="entry name" value="HAMP"/>
    <property type="match status" value="1"/>
</dbReference>
<dbReference type="CDD" id="cd00075">
    <property type="entry name" value="HATPase"/>
    <property type="match status" value="1"/>
</dbReference>